<dbReference type="InterPro" id="IPR029058">
    <property type="entry name" value="AB_hydrolase_fold"/>
</dbReference>
<name>A0ABY3W9Y6_9MICC</name>
<dbReference type="InterPro" id="IPR050300">
    <property type="entry name" value="GDXG_lipolytic_enzyme"/>
</dbReference>
<dbReference type="Proteomes" id="UP000829069">
    <property type="component" value="Chromosome"/>
</dbReference>
<keyword evidence="1 3" id="KW-0378">Hydrolase</keyword>
<dbReference type="PANTHER" id="PTHR48081">
    <property type="entry name" value="AB HYDROLASE SUPERFAMILY PROTEIN C4A8.06C"/>
    <property type="match status" value="1"/>
</dbReference>
<accession>A0ABY3W9Y6</accession>
<feature type="domain" description="BD-FAE-like" evidence="2">
    <location>
        <begin position="18"/>
        <end position="159"/>
    </location>
</feature>
<dbReference type="Gene3D" id="3.40.50.1820">
    <property type="entry name" value="alpha/beta hydrolase"/>
    <property type="match status" value="1"/>
</dbReference>
<sequence length="281" mass="29307">MDCTRHSYGPDPSQYAELYVPARRRYAAVVVLIHGGYWRAAYGAELARPLAADLAGRGWICWNVEYRRAGNGGGWPETFDDVASGVDHLAITAQRLGLAADHVVGLGHSAGGQLAVWAAGRGRLPAGIPGLRVSGAAPRVQFDAVLSQSGVLDLGRAHELGLSGGAVENLLGSPRDAAAAVGASQGLGGEATGAEPSGPDGSDPYRLADPIRNLPLPVPVYAFHAEQDADVPRELSERYVATAQAAGGEAELIIVPGDHFDLIDPASEAFARIRQVLVRLG</sequence>
<dbReference type="Pfam" id="PF20434">
    <property type="entry name" value="BD-FAE"/>
    <property type="match status" value="1"/>
</dbReference>
<dbReference type="EMBL" id="CP093326">
    <property type="protein sequence ID" value="UNK45948.1"/>
    <property type="molecule type" value="Genomic_DNA"/>
</dbReference>
<dbReference type="InterPro" id="IPR049492">
    <property type="entry name" value="BD-FAE-like_dom"/>
</dbReference>
<evidence type="ECO:0000259" key="2">
    <source>
        <dbReference type="Pfam" id="PF20434"/>
    </source>
</evidence>
<reference evidence="3 4" key="1">
    <citation type="submission" date="2022-03" db="EMBL/GenBank/DDBJ databases">
        <title>Isotopic signatures of nitrous oxide derived from detoxification processes.</title>
        <authorList>
            <person name="Behrendt U."/>
            <person name="Buchen C."/>
            <person name="Well R."/>
            <person name="Ulrich A."/>
            <person name="Rohe L."/>
            <person name="Kolb S."/>
            <person name="Schloter M."/>
            <person name="Horn M.A."/>
            <person name="Augustin J."/>
        </authorList>
    </citation>
    <scope>NUCLEOTIDE SEQUENCE [LARGE SCALE GENOMIC DNA]</scope>
    <source>
        <strain evidence="3 4">S4-C24</strain>
    </source>
</reference>
<organism evidence="3 4">
    <name type="scientific">Arthrobacter sulfonylureivorans</name>
    <dbReference type="NCBI Taxonomy" id="2486855"/>
    <lineage>
        <taxon>Bacteria</taxon>
        <taxon>Bacillati</taxon>
        <taxon>Actinomycetota</taxon>
        <taxon>Actinomycetes</taxon>
        <taxon>Micrococcales</taxon>
        <taxon>Micrococcaceae</taxon>
        <taxon>Arthrobacter</taxon>
    </lineage>
</organism>
<dbReference type="GO" id="GO:0016787">
    <property type="term" value="F:hydrolase activity"/>
    <property type="evidence" value="ECO:0007669"/>
    <property type="project" value="UniProtKB-KW"/>
</dbReference>
<evidence type="ECO:0000256" key="1">
    <source>
        <dbReference type="ARBA" id="ARBA00022801"/>
    </source>
</evidence>
<dbReference type="SUPFAM" id="SSF53474">
    <property type="entry name" value="alpha/beta-Hydrolases"/>
    <property type="match status" value="1"/>
</dbReference>
<gene>
    <name evidence="3" type="ORF">MNQ99_00725</name>
</gene>
<evidence type="ECO:0000313" key="4">
    <source>
        <dbReference type="Proteomes" id="UP000829069"/>
    </source>
</evidence>
<evidence type="ECO:0000313" key="3">
    <source>
        <dbReference type="EMBL" id="UNK45948.1"/>
    </source>
</evidence>
<proteinExistence type="predicted"/>
<dbReference type="PANTHER" id="PTHR48081:SF33">
    <property type="entry name" value="KYNURENINE FORMAMIDASE"/>
    <property type="match status" value="1"/>
</dbReference>
<protein>
    <submittedName>
        <fullName evidence="3">Alpha/beta hydrolase</fullName>
    </submittedName>
</protein>
<keyword evidence="4" id="KW-1185">Reference proteome</keyword>
<dbReference type="RefSeq" id="WP_241914076.1">
    <property type="nucleotide sequence ID" value="NZ_CP093326.1"/>
</dbReference>